<sequence>MPVLFVRHSEVDVLIIGAGPAGLMRANALTNVRVNVHIVDQRSVGRPFHSCFQLNVSLGPQK</sequence>
<dbReference type="InterPro" id="IPR002938">
    <property type="entry name" value="FAD-bd"/>
</dbReference>
<reference evidence="5" key="1">
    <citation type="journal article" date="2020" name="New Phytol.">
        <title>Comparative genomics reveals dynamic genome evolution in host specialist ectomycorrhizal fungi.</title>
        <authorList>
            <person name="Lofgren L.A."/>
            <person name="Nguyen N.H."/>
            <person name="Vilgalys R."/>
            <person name="Ruytinx J."/>
            <person name="Liao H.L."/>
            <person name="Branco S."/>
            <person name="Kuo A."/>
            <person name="LaButti K."/>
            <person name="Lipzen A."/>
            <person name="Andreopoulos W."/>
            <person name="Pangilinan J."/>
            <person name="Riley R."/>
            <person name="Hundley H."/>
            <person name="Na H."/>
            <person name="Barry K."/>
            <person name="Grigoriev I.V."/>
            <person name="Stajich J.E."/>
            <person name="Kennedy P.G."/>
        </authorList>
    </citation>
    <scope>NUCLEOTIDE SEQUENCE</scope>
    <source>
        <strain evidence="5">S12</strain>
    </source>
</reference>
<proteinExistence type="predicted"/>
<accession>A0A9P7ANY1</accession>
<organism evidence="5 6">
    <name type="scientific">Suillus plorans</name>
    <dbReference type="NCBI Taxonomy" id="116603"/>
    <lineage>
        <taxon>Eukaryota</taxon>
        <taxon>Fungi</taxon>
        <taxon>Dikarya</taxon>
        <taxon>Basidiomycota</taxon>
        <taxon>Agaricomycotina</taxon>
        <taxon>Agaricomycetes</taxon>
        <taxon>Agaricomycetidae</taxon>
        <taxon>Boletales</taxon>
        <taxon>Suillineae</taxon>
        <taxon>Suillaceae</taxon>
        <taxon>Suillus</taxon>
    </lineage>
</organism>
<dbReference type="AlphaFoldDB" id="A0A9P7ANY1"/>
<name>A0A9P7ANY1_9AGAM</name>
<comment type="caution">
    <text evidence="5">The sequence shown here is derived from an EMBL/GenBank/DDBJ whole genome shotgun (WGS) entry which is preliminary data.</text>
</comment>
<evidence type="ECO:0000313" key="6">
    <source>
        <dbReference type="Proteomes" id="UP000719766"/>
    </source>
</evidence>
<protein>
    <recommendedName>
        <fullName evidence="4">FAD-binding domain-containing protein</fullName>
    </recommendedName>
</protein>
<dbReference type="GO" id="GO:0016491">
    <property type="term" value="F:oxidoreductase activity"/>
    <property type="evidence" value="ECO:0007669"/>
    <property type="project" value="UniProtKB-KW"/>
</dbReference>
<keyword evidence="3" id="KW-0560">Oxidoreductase</keyword>
<dbReference type="OrthoDB" id="1716816at2759"/>
<evidence type="ECO:0000256" key="1">
    <source>
        <dbReference type="ARBA" id="ARBA00022630"/>
    </source>
</evidence>
<evidence type="ECO:0000256" key="3">
    <source>
        <dbReference type="ARBA" id="ARBA00023002"/>
    </source>
</evidence>
<evidence type="ECO:0000259" key="4">
    <source>
        <dbReference type="Pfam" id="PF01494"/>
    </source>
</evidence>
<dbReference type="EMBL" id="JABBWE010000037">
    <property type="protein sequence ID" value="KAG1792350.1"/>
    <property type="molecule type" value="Genomic_DNA"/>
</dbReference>
<keyword evidence="6" id="KW-1185">Reference proteome</keyword>
<dbReference type="Gene3D" id="3.50.50.60">
    <property type="entry name" value="FAD/NAD(P)-binding domain"/>
    <property type="match status" value="1"/>
</dbReference>
<evidence type="ECO:0000256" key="2">
    <source>
        <dbReference type="ARBA" id="ARBA00022827"/>
    </source>
</evidence>
<dbReference type="GeneID" id="64597001"/>
<evidence type="ECO:0000313" key="5">
    <source>
        <dbReference type="EMBL" id="KAG1792350.1"/>
    </source>
</evidence>
<dbReference type="RefSeq" id="XP_041158987.1">
    <property type="nucleotide sequence ID" value="XM_041303237.1"/>
</dbReference>
<dbReference type="Proteomes" id="UP000719766">
    <property type="component" value="Unassembled WGS sequence"/>
</dbReference>
<dbReference type="GO" id="GO:0071949">
    <property type="term" value="F:FAD binding"/>
    <property type="evidence" value="ECO:0007669"/>
    <property type="project" value="InterPro"/>
</dbReference>
<keyword evidence="1" id="KW-0285">Flavoprotein</keyword>
<dbReference type="InterPro" id="IPR036188">
    <property type="entry name" value="FAD/NAD-bd_sf"/>
</dbReference>
<dbReference type="SUPFAM" id="SSF51905">
    <property type="entry name" value="FAD/NAD(P)-binding domain"/>
    <property type="match status" value="1"/>
</dbReference>
<feature type="domain" description="FAD-binding" evidence="4">
    <location>
        <begin position="10"/>
        <end position="43"/>
    </location>
</feature>
<keyword evidence="2" id="KW-0274">FAD</keyword>
<dbReference type="Pfam" id="PF01494">
    <property type="entry name" value="FAD_binding_3"/>
    <property type="match status" value="1"/>
</dbReference>
<gene>
    <name evidence="5" type="ORF">HD556DRAFT_1380752</name>
</gene>